<dbReference type="STRING" id="1324957.K933_11321"/>
<protein>
    <submittedName>
        <fullName evidence="2">Uncharacterized protein</fullName>
    </submittedName>
</protein>
<gene>
    <name evidence="2" type="ORF">K933_11321</name>
</gene>
<dbReference type="Pfam" id="PF24285">
    <property type="entry name" value="DUF7473"/>
    <property type="match status" value="1"/>
</dbReference>
<keyword evidence="3" id="KW-1185">Reference proteome</keyword>
<name>V4HCX2_9EURY</name>
<evidence type="ECO:0000313" key="3">
    <source>
        <dbReference type="Proteomes" id="UP000017840"/>
    </source>
</evidence>
<feature type="transmembrane region" description="Helical" evidence="1">
    <location>
        <begin position="12"/>
        <end position="34"/>
    </location>
</feature>
<proteinExistence type="predicted"/>
<evidence type="ECO:0000313" key="2">
    <source>
        <dbReference type="EMBL" id="ESP87903.1"/>
    </source>
</evidence>
<keyword evidence="1" id="KW-0812">Transmembrane</keyword>
<organism evidence="2 3">
    <name type="scientific">Candidatus Halobonum tyrrellensis G22</name>
    <dbReference type="NCBI Taxonomy" id="1324957"/>
    <lineage>
        <taxon>Archaea</taxon>
        <taxon>Methanobacteriati</taxon>
        <taxon>Methanobacteriota</taxon>
        <taxon>Stenosarchaea group</taxon>
        <taxon>Halobacteria</taxon>
        <taxon>Halobacteriales</taxon>
        <taxon>Haloferacaceae</taxon>
        <taxon>Candidatus Halobonum</taxon>
    </lineage>
</organism>
<feature type="transmembrane region" description="Helical" evidence="1">
    <location>
        <begin position="90"/>
        <end position="113"/>
    </location>
</feature>
<keyword evidence="1" id="KW-1133">Transmembrane helix</keyword>
<dbReference type="RefSeq" id="WP_023394844.1">
    <property type="nucleotide sequence ID" value="NZ_ASGZ01000037.1"/>
</dbReference>
<keyword evidence="1" id="KW-0472">Membrane</keyword>
<comment type="caution">
    <text evidence="2">The sequence shown here is derived from an EMBL/GenBank/DDBJ whole genome shotgun (WGS) entry which is preliminary data.</text>
</comment>
<feature type="transmembrane region" description="Helical" evidence="1">
    <location>
        <begin position="46"/>
        <end position="70"/>
    </location>
</feature>
<dbReference type="OrthoDB" id="342809at2157"/>
<evidence type="ECO:0000256" key="1">
    <source>
        <dbReference type="SAM" id="Phobius"/>
    </source>
</evidence>
<reference evidence="2 3" key="1">
    <citation type="journal article" date="2013" name="Genome Announc.">
        <title>Draft Genome Sequence of 'Candidatus Halobonum tyrrellensis' Strain G22, Isolated from the Hypersaline Waters of Lake Tyrrell, Australia.</title>
        <authorList>
            <person name="Ugalde J.A."/>
            <person name="Narasingarao P."/>
            <person name="Kuo S."/>
            <person name="Podell S."/>
            <person name="Allen E.E."/>
        </authorList>
    </citation>
    <scope>NUCLEOTIDE SEQUENCE [LARGE SCALE GENOMIC DNA]</scope>
    <source>
        <strain evidence="2 3">G22</strain>
    </source>
</reference>
<dbReference type="EMBL" id="ASGZ01000037">
    <property type="protein sequence ID" value="ESP87903.1"/>
    <property type="molecule type" value="Genomic_DNA"/>
</dbReference>
<dbReference type="AlphaFoldDB" id="V4HCX2"/>
<sequence length="118" mass="12319">MFPLQVSPVSVVGGFLLLAVFSTFVANTAAYFVLGDAAELRRAVAPGVATATVMLSAVVLPAYAVIPLALTVDFVAVSLSYELNWRGTAMVTAVHYSLTLILAISVNQTLALYQTAPG</sequence>
<accession>V4HCX2</accession>
<dbReference type="InterPro" id="IPR055896">
    <property type="entry name" value="DUF7473"/>
</dbReference>
<dbReference type="Proteomes" id="UP000017840">
    <property type="component" value="Unassembled WGS sequence"/>
</dbReference>